<organism evidence="2 3">
    <name type="scientific">Streptomyces marianii</name>
    <dbReference type="NCBI Taxonomy" id="1817406"/>
    <lineage>
        <taxon>Bacteria</taxon>
        <taxon>Bacillati</taxon>
        <taxon>Actinomycetota</taxon>
        <taxon>Actinomycetes</taxon>
        <taxon>Kitasatosporales</taxon>
        <taxon>Streptomycetaceae</taxon>
        <taxon>Streptomyces</taxon>
    </lineage>
</organism>
<sequence length="284" mass="30981">MMGGARTSIAEQIAATKAGTDVEPSKRTVQPRQPSGPSQPSQATRSRQGEEETGRLLSQLPPGMTVFVPPGSADPAERLSYCEGAILEADRQTELATERITQQYLLWVGEPYRIVRDEELFRLAGYPTFDAWGKALNGRSGDYMNKVIRVGPVVHALAPITRRQLKEDPLRPLVSVQRDHGDDAVRECWKAAEAAGELTKRGLLAAAIKCGYRVTLEPAAPATPTRPRLEPSSVLNVSKLRRLGATDPTQALALCRTLREDLDRLERDLAQAHPAEGEGEGDDA</sequence>
<dbReference type="EMBL" id="VAWE01000006">
    <property type="protein sequence ID" value="TLQ38617.1"/>
    <property type="molecule type" value="Genomic_DNA"/>
</dbReference>
<dbReference type="RefSeq" id="WP_171053421.1">
    <property type="nucleotide sequence ID" value="NZ_VAWE01000006.1"/>
</dbReference>
<name>A0A5R9DRV1_9ACTN</name>
<keyword evidence="3" id="KW-1185">Reference proteome</keyword>
<feature type="region of interest" description="Disordered" evidence="1">
    <location>
        <begin position="1"/>
        <end position="63"/>
    </location>
</feature>
<feature type="compositionally biased region" description="Low complexity" evidence="1">
    <location>
        <begin position="30"/>
        <end position="42"/>
    </location>
</feature>
<evidence type="ECO:0000313" key="2">
    <source>
        <dbReference type="EMBL" id="TLQ38617.1"/>
    </source>
</evidence>
<reference evidence="2 3" key="1">
    <citation type="submission" date="2019-05" db="EMBL/GenBank/DDBJ databases">
        <title>Streptomyces marianii sp. nov., a novel marine actinomycete from southern coast of India.</title>
        <authorList>
            <person name="Iniyan A.M."/>
            <person name="Wink J."/>
            <person name="Ramprasad E."/>
            <person name="Ramana C.V."/>
            <person name="Bunk B."/>
            <person name="Sproer C."/>
            <person name="Joseph F.-J.R.S."/>
            <person name="Vincent S.G.P."/>
        </authorList>
    </citation>
    <scope>NUCLEOTIDE SEQUENCE [LARGE SCALE GENOMIC DNA]</scope>
    <source>
        <strain evidence="2 3">ICN19</strain>
    </source>
</reference>
<evidence type="ECO:0000313" key="3">
    <source>
        <dbReference type="Proteomes" id="UP000305921"/>
    </source>
</evidence>
<protein>
    <submittedName>
        <fullName evidence="2">Uncharacterized protein</fullName>
    </submittedName>
</protein>
<accession>A0A5R9DRV1</accession>
<comment type="caution">
    <text evidence="2">The sequence shown here is derived from an EMBL/GenBank/DDBJ whole genome shotgun (WGS) entry which is preliminary data.</text>
</comment>
<gene>
    <name evidence="2" type="ORF">FEF34_40790</name>
</gene>
<proteinExistence type="predicted"/>
<dbReference type="Proteomes" id="UP000305921">
    <property type="component" value="Unassembled WGS sequence"/>
</dbReference>
<evidence type="ECO:0000256" key="1">
    <source>
        <dbReference type="SAM" id="MobiDB-lite"/>
    </source>
</evidence>
<dbReference type="AlphaFoldDB" id="A0A5R9DRV1"/>